<evidence type="ECO:0000256" key="2">
    <source>
        <dbReference type="ARBA" id="ARBA00022729"/>
    </source>
</evidence>
<evidence type="ECO:0000259" key="5">
    <source>
        <dbReference type="Pfam" id="PF19403"/>
    </source>
</evidence>
<organism evidence="6 7">
    <name type="scientific">Candidatus Nomurabacteria bacterium CG22_combo_CG10-13_8_21_14_all_32_8</name>
    <dbReference type="NCBI Taxonomy" id="1974732"/>
    <lineage>
        <taxon>Bacteria</taxon>
        <taxon>Candidatus Nomuraibacteriota</taxon>
    </lineage>
</organism>
<gene>
    <name evidence="6" type="ORF">COW91_00975</name>
</gene>
<comment type="similarity">
    <text evidence="1">Belongs to the ice-binding protein family.</text>
</comment>
<proteinExistence type="inferred from homology"/>
<evidence type="ECO:0000256" key="1">
    <source>
        <dbReference type="ARBA" id="ARBA00005445"/>
    </source>
</evidence>
<comment type="caution">
    <text evidence="6">The sequence shown here is derived from an EMBL/GenBank/DDBJ whole genome shotgun (WGS) entry which is preliminary data.</text>
</comment>
<evidence type="ECO:0000256" key="4">
    <source>
        <dbReference type="SAM" id="SignalP"/>
    </source>
</evidence>
<feature type="signal peptide" evidence="4">
    <location>
        <begin position="1"/>
        <end position="28"/>
    </location>
</feature>
<protein>
    <recommendedName>
        <fullName evidence="5">SpaA-like prealbumin fold domain-containing protein</fullName>
    </recommendedName>
</protein>
<feature type="transmembrane region" description="Helical" evidence="3">
    <location>
        <begin position="466"/>
        <end position="484"/>
    </location>
</feature>
<dbReference type="InterPro" id="IPR045826">
    <property type="entry name" value="SpaA_PFL_dom_2"/>
</dbReference>
<sequence>MKKIKKVLTIILSIAFILGITGPAPTFAATDPVLGATTTFSIIAQTAITGTGTISGDVGLNSTGAGITGLTGAMVSGTIYSTDGVAPGLAILNPTVQANLSTANGNISGQTSTDSIGPVLDGLVVTPGVHDIGAGRLNGGILTLDGSGIYIFRASSDFISSGSIALTNGARACDVYWQVNTLATINGTSFVGTIIAGTGVHFGNNVALNGRALALGGDVTLLNNTISGPTCAVPDPDPDPATLHVIKTVINNNGGTAIASDFTIDVSGTNVSPSSFSGSAAGVDVTLDAGSYAVTETSLPGYLQSGSSGCSGTIAAGETKTCTMTNDDIANATVIVGIPVVPPLIHVTKIPNPLVLYPEGGMVTYTNKVTNPGIVALSNVHLIDDKCSPVKYVSGDTNSNSKLDITETWTYTCSTNLTKTTVNTVTASGDANGLTARDFAIATVVVTAVPKLPNTGLPPNENDTPWNIIIPAGIFAILTIFYFTQKKQTA</sequence>
<dbReference type="Pfam" id="PF19403">
    <property type="entry name" value="SpaA_2"/>
    <property type="match status" value="1"/>
</dbReference>
<keyword evidence="2 4" id="KW-0732">Signal</keyword>
<name>A0A2H0CH73_9BACT</name>
<keyword evidence="3" id="KW-0472">Membrane</keyword>
<dbReference type="Pfam" id="PF11999">
    <property type="entry name" value="Ice_binding"/>
    <property type="match status" value="1"/>
</dbReference>
<keyword evidence="3" id="KW-0812">Transmembrane</keyword>
<dbReference type="EMBL" id="PCTI01000011">
    <property type="protein sequence ID" value="PIP69131.1"/>
    <property type="molecule type" value="Genomic_DNA"/>
</dbReference>
<feature type="domain" description="SpaA-like prealbumin fold" evidence="5">
    <location>
        <begin position="239"/>
        <end position="322"/>
    </location>
</feature>
<evidence type="ECO:0000256" key="3">
    <source>
        <dbReference type="SAM" id="Phobius"/>
    </source>
</evidence>
<keyword evidence="3" id="KW-1133">Transmembrane helix</keyword>
<accession>A0A2H0CH73</accession>
<dbReference type="InterPro" id="IPR021884">
    <property type="entry name" value="Ice-bd_prot"/>
</dbReference>
<dbReference type="Proteomes" id="UP000229176">
    <property type="component" value="Unassembled WGS sequence"/>
</dbReference>
<evidence type="ECO:0000313" key="6">
    <source>
        <dbReference type="EMBL" id="PIP69131.1"/>
    </source>
</evidence>
<feature type="chain" id="PRO_5013950405" description="SpaA-like prealbumin fold domain-containing protein" evidence="4">
    <location>
        <begin position="29"/>
        <end position="490"/>
    </location>
</feature>
<dbReference type="AlphaFoldDB" id="A0A2H0CH73"/>
<evidence type="ECO:0000313" key="7">
    <source>
        <dbReference type="Proteomes" id="UP000229176"/>
    </source>
</evidence>
<reference evidence="6 7" key="1">
    <citation type="submission" date="2017-09" db="EMBL/GenBank/DDBJ databases">
        <title>Depth-based differentiation of microbial function through sediment-hosted aquifers and enrichment of novel symbionts in the deep terrestrial subsurface.</title>
        <authorList>
            <person name="Probst A.J."/>
            <person name="Ladd B."/>
            <person name="Jarett J.K."/>
            <person name="Geller-Mcgrath D.E."/>
            <person name="Sieber C.M."/>
            <person name="Emerson J.B."/>
            <person name="Anantharaman K."/>
            <person name="Thomas B.C."/>
            <person name="Malmstrom R."/>
            <person name="Stieglmeier M."/>
            <person name="Klingl A."/>
            <person name="Woyke T."/>
            <person name="Ryan C.M."/>
            <person name="Banfield J.F."/>
        </authorList>
    </citation>
    <scope>NUCLEOTIDE SEQUENCE [LARGE SCALE GENOMIC DNA]</scope>
    <source>
        <strain evidence="6">CG22_combo_CG10-13_8_21_14_all_32_8</strain>
    </source>
</reference>